<proteinExistence type="predicted"/>
<dbReference type="Pfam" id="PF05164">
    <property type="entry name" value="ZapA"/>
    <property type="match status" value="1"/>
</dbReference>
<reference evidence="1 2" key="1">
    <citation type="submission" date="2020-01" db="EMBL/GenBank/DDBJ databases">
        <title>Sphingomonas sp. strain CSW-10.</title>
        <authorList>
            <person name="Chen W.-M."/>
        </authorList>
    </citation>
    <scope>NUCLEOTIDE SEQUENCE [LARGE SCALE GENOMIC DNA]</scope>
    <source>
        <strain evidence="1 2">CSW-10</strain>
    </source>
</reference>
<dbReference type="InterPro" id="IPR007838">
    <property type="entry name" value="Cell_div_ZapA-like"/>
</dbReference>
<keyword evidence="1" id="KW-0132">Cell division</keyword>
<dbReference type="AlphaFoldDB" id="A0A6M4B0M2"/>
<protein>
    <submittedName>
        <fullName evidence="1">Cell division protein ZapA</fullName>
    </submittedName>
</protein>
<dbReference type="SUPFAM" id="SSF102829">
    <property type="entry name" value="Cell division protein ZapA-like"/>
    <property type="match status" value="1"/>
</dbReference>
<evidence type="ECO:0000313" key="2">
    <source>
        <dbReference type="Proteomes" id="UP000503018"/>
    </source>
</evidence>
<dbReference type="EMBL" id="CP053015">
    <property type="protein sequence ID" value="QJQ32891.1"/>
    <property type="molecule type" value="Genomic_DNA"/>
</dbReference>
<dbReference type="RefSeq" id="WP_169946607.1">
    <property type="nucleotide sequence ID" value="NZ_CP053015.1"/>
</dbReference>
<name>A0A6M4B0M2_9SPHN</name>
<organism evidence="1 2">
    <name type="scientific">Sphingomonas lacunae</name>
    <dbReference type="NCBI Taxonomy" id="2698828"/>
    <lineage>
        <taxon>Bacteria</taxon>
        <taxon>Pseudomonadati</taxon>
        <taxon>Pseudomonadota</taxon>
        <taxon>Alphaproteobacteria</taxon>
        <taxon>Sphingomonadales</taxon>
        <taxon>Sphingomonadaceae</taxon>
        <taxon>Sphingomonas</taxon>
    </lineage>
</organism>
<evidence type="ECO:0000313" key="1">
    <source>
        <dbReference type="EMBL" id="QJQ32891.1"/>
    </source>
</evidence>
<keyword evidence="1" id="KW-0131">Cell cycle</keyword>
<dbReference type="KEGG" id="slan:GV829_10925"/>
<dbReference type="Proteomes" id="UP000503018">
    <property type="component" value="Chromosome"/>
</dbReference>
<sequence>MADIELSIAGTRYTLACADGEEDRLRALGAIVAEQVETARAIGPGMSETRALLFAALFLADKLDSAINANSSEGAKADEIVSAIDATTQRLDQMAQKVAQLAARLD</sequence>
<dbReference type="InterPro" id="IPR036192">
    <property type="entry name" value="Cell_div_ZapA-like_sf"/>
</dbReference>
<gene>
    <name evidence="1" type="ORF">GV829_10925</name>
</gene>
<accession>A0A6M4B0M2</accession>
<keyword evidence="2" id="KW-1185">Reference proteome</keyword>
<dbReference type="GO" id="GO:0051301">
    <property type="term" value="P:cell division"/>
    <property type="evidence" value="ECO:0007669"/>
    <property type="project" value="UniProtKB-KW"/>
</dbReference>